<evidence type="ECO:0000256" key="2">
    <source>
        <dbReference type="ARBA" id="ARBA00007337"/>
    </source>
</evidence>
<dbReference type="InterPro" id="IPR029064">
    <property type="entry name" value="Ribosomal_eL30-like_sf"/>
</dbReference>
<comment type="similarity">
    <text evidence="2 9">Belongs to the eukaryotic ribosomal protein eL8 family.</text>
</comment>
<dbReference type="InterPro" id="IPR004038">
    <property type="entry name" value="Ribosomal_eL8/eL30/eS12/Gad45"/>
</dbReference>
<sequence>MKSATGAYYVTFNPPEELIKATLEAVKIARLTGKTRKGVNEVIKSIERGQAKFVVIAMDVDPPEIVAFLPALCDEKKIPYMFVPSKKELGDVAGISVPASSVSIVEPGDAKGYIDEIAKKVAEIRSGKPR</sequence>
<dbReference type="GO" id="GO:0019843">
    <property type="term" value="F:rRNA binding"/>
    <property type="evidence" value="ECO:0007669"/>
    <property type="project" value="UniProtKB-KW"/>
</dbReference>
<dbReference type="GO" id="GO:0003735">
    <property type="term" value="F:structural constituent of ribosome"/>
    <property type="evidence" value="ECO:0007669"/>
    <property type="project" value="InterPro"/>
</dbReference>
<dbReference type="GO" id="GO:0042254">
    <property type="term" value="P:ribosome biogenesis"/>
    <property type="evidence" value="ECO:0007669"/>
    <property type="project" value="InterPro"/>
</dbReference>
<dbReference type="EMBL" id="NDWU01000011">
    <property type="protein sequence ID" value="PUA31969.1"/>
    <property type="molecule type" value="Genomic_DNA"/>
</dbReference>
<evidence type="ECO:0000259" key="10">
    <source>
        <dbReference type="Pfam" id="PF01248"/>
    </source>
</evidence>
<dbReference type="Gene3D" id="3.30.1330.30">
    <property type="match status" value="1"/>
</dbReference>
<dbReference type="InterPro" id="IPR004037">
    <property type="entry name" value="Ribosomal_eL8-like_CS"/>
</dbReference>
<dbReference type="PROSITE" id="PS01082">
    <property type="entry name" value="RIBOSOMAL_L7AE"/>
    <property type="match status" value="1"/>
</dbReference>
<comment type="caution">
    <text evidence="11">The sequence shown here is derived from an EMBL/GenBank/DDBJ whole genome shotgun (WGS) entry which is preliminary data.</text>
</comment>
<dbReference type="GO" id="GO:0004526">
    <property type="term" value="F:ribonuclease P activity"/>
    <property type="evidence" value="ECO:0007669"/>
    <property type="project" value="UniProtKB-UniRule"/>
</dbReference>
<dbReference type="Proteomes" id="UP000244066">
    <property type="component" value="Unassembled WGS sequence"/>
</dbReference>
<dbReference type="GO" id="GO:0005840">
    <property type="term" value="C:ribosome"/>
    <property type="evidence" value="ECO:0007669"/>
    <property type="project" value="UniProtKB-KW"/>
</dbReference>
<keyword evidence="6 9" id="KW-0694">RNA-binding</keyword>
<evidence type="ECO:0000256" key="1">
    <source>
        <dbReference type="ARBA" id="ARBA00004496"/>
    </source>
</evidence>
<keyword evidence="8 9" id="KW-0687">Ribonucleoprotein</keyword>
<dbReference type="GO" id="GO:1990904">
    <property type="term" value="C:ribonucleoprotein complex"/>
    <property type="evidence" value="ECO:0007669"/>
    <property type="project" value="UniProtKB-KW"/>
</dbReference>
<proteinExistence type="inferred from homology"/>
<evidence type="ECO:0000256" key="5">
    <source>
        <dbReference type="ARBA" id="ARBA00022730"/>
    </source>
</evidence>
<keyword evidence="5 9" id="KW-0699">rRNA-binding</keyword>
<evidence type="ECO:0000313" key="12">
    <source>
        <dbReference type="Proteomes" id="UP000244066"/>
    </source>
</evidence>
<evidence type="ECO:0000256" key="3">
    <source>
        <dbReference type="ARBA" id="ARBA00022490"/>
    </source>
</evidence>
<accession>A0A2R7Y3H2</accession>
<dbReference type="InterPro" id="IPR022481">
    <property type="entry name" value="Ribosomal_eL8_arc"/>
</dbReference>
<keyword evidence="3 9" id="KW-0963">Cytoplasm</keyword>
<dbReference type="FunFam" id="3.30.1330.30:FF:000020">
    <property type="entry name" value="50S ribosomal protein L7Ae"/>
    <property type="match status" value="1"/>
</dbReference>
<evidence type="ECO:0000256" key="6">
    <source>
        <dbReference type="ARBA" id="ARBA00022884"/>
    </source>
</evidence>
<evidence type="ECO:0000256" key="7">
    <source>
        <dbReference type="ARBA" id="ARBA00022980"/>
    </source>
</evidence>
<evidence type="ECO:0000256" key="4">
    <source>
        <dbReference type="ARBA" id="ARBA00022694"/>
    </source>
</evidence>
<dbReference type="Pfam" id="PF01248">
    <property type="entry name" value="Ribosomal_L7Ae"/>
    <property type="match status" value="1"/>
</dbReference>
<dbReference type="PANTHER" id="PTHR11843">
    <property type="entry name" value="40S RIBOSOMAL PROTEIN S12"/>
    <property type="match status" value="1"/>
</dbReference>
<organism evidence="11 12">
    <name type="scientific">Candidatus Terraquivivens tikiterensis</name>
    <dbReference type="NCBI Taxonomy" id="1980982"/>
    <lineage>
        <taxon>Archaea</taxon>
        <taxon>Nitrososphaerota</taxon>
        <taxon>Candidatus Wolframiiraptoraceae</taxon>
        <taxon>Candidatus Terraquivivens</taxon>
    </lineage>
</organism>
<gene>
    <name evidence="9" type="primary">rpl7ae</name>
    <name evidence="11" type="ORF">B9J98_04805</name>
</gene>
<feature type="domain" description="Ribosomal protein eL8/eL30/eS12/Gadd45" evidence="10">
    <location>
        <begin position="22"/>
        <end position="111"/>
    </location>
</feature>
<dbReference type="HAMAP" id="MF_00326">
    <property type="entry name" value="Ribosomal_eL8"/>
    <property type="match status" value="1"/>
</dbReference>
<dbReference type="NCBIfam" id="TIGR03677">
    <property type="entry name" value="eL8_ribo"/>
    <property type="match status" value="1"/>
</dbReference>
<dbReference type="PRINTS" id="PR00881">
    <property type="entry name" value="L7ARS6FAMILY"/>
</dbReference>
<dbReference type="GO" id="GO:0006412">
    <property type="term" value="P:translation"/>
    <property type="evidence" value="ECO:0007669"/>
    <property type="project" value="UniProtKB-UniRule"/>
</dbReference>
<name>A0A2R7Y3H2_9ARCH</name>
<reference evidence="11 12" key="1">
    <citation type="submission" date="2017-04" db="EMBL/GenBank/DDBJ databases">
        <title>Draft Aigarchaeota genome from a New Zealand hot spring.</title>
        <authorList>
            <person name="Reysenbach A.-L."/>
            <person name="Donaho J.A."/>
            <person name="Gerhart J."/>
            <person name="Kelley J.F."/>
            <person name="Kouba K."/>
            <person name="Podar M."/>
            <person name="Stott M."/>
        </authorList>
    </citation>
    <scope>NUCLEOTIDE SEQUENCE [LARGE SCALE GENOMIC DNA]</scope>
    <source>
        <strain evidence="11">NZ13_MG1</strain>
    </source>
</reference>
<evidence type="ECO:0000256" key="8">
    <source>
        <dbReference type="ARBA" id="ARBA00023274"/>
    </source>
</evidence>
<dbReference type="PRINTS" id="PR00884">
    <property type="entry name" value="RIBOSOMALHS6"/>
</dbReference>
<evidence type="ECO:0000313" key="11">
    <source>
        <dbReference type="EMBL" id="PUA31969.1"/>
    </source>
</evidence>
<dbReference type="InterPro" id="IPR018492">
    <property type="entry name" value="Ribosomal_eL8/Nhp2"/>
</dbReference>
<dbReference type="AlphaFoldDB" id="A0A2R7Y3H2"/>
<keyword evidence="4 9" id="KW-0819">tRNA processing</keyword>
<comment type="subunit">
    <text evidence="9">Part of the 50S ribosomal subunit. Probably part of the RNase P complex.</text>
</comment>
<comment type="function">
    <text evidence="9">Multifunctional RNA-binding protein that recognizes the K-turn motif in ribosomal RNA, the RNA component of RNase P, box H/ACA, box C/D and box C'/D' sRNAs.</text>
</comment>
<evidence type="ECO:0000256" key="9">
    <source>
        <dbReference type="HAMAP-Rule" id="MF_00326"/>
    </source>
</evidence>
<comment type="subcellular location">
    <subcellularLocation>
        <location evidence="1 9">Cytoplasm</location>
    </subcellularLocation>
</comment>
<dbReference type="GO" id="GO:0005737">
    <property type="term" value="C:cytoplasm"/>
    <property type="evidence" value="ECO:0007669"/>
    <property type="project" value="UniProtKB-SubCell"/>
</dbReference>
<keyword evidence="7 9" id="KW-0689">Ribosomal protein</keyword>
<dbReference type="GO" id="GO:0001682">
    <property type="term" value="P:tRNA 5'-leader removal"/>
    <property type="evidence" value="ECO:0007669"/>
    <property type="project" value="UniProtKB-UniRule"/>
</dbReference>
<dbReference type="SUPFAM" id="SSF55315">
    <property type="entry name" value="L30e-like"/>
    <property type="match status" value="1"/>
</dbReference>
<protein>
    <recommendedName>
        <fullName evidence="9">Large ribosomal subunit protein eL8</fullName>
    </recommendedName>
</protein>